<dbReference type="InterPro" id="IPR015424">
    <property type="entry name" value="PyrdxlP-dep_Trfase"/>
</dbReference>
<organism evidence="11 12">
    <name type="scientific">Aspergillus nanangensis</name>
    <dbReference type="NCBI Taxonomy" id="2582783"/>
    <lineage>
        <taxon>Eukaryota</taxon>
        <taxon>Fungi</taxon>
        <taxon>Dikarya</taxon>
        <taxon>Ascomycota</taxon>
        <taxon>Pezizomycotina</taxon>
        <taxon>Eurotiomycetes</taxon>
        <taxon>Eurotiomycetidae</taxon>
        <taxon>Eurotiales</taxon>
        <taxon>Aspergillaceae</taxon>
        <taxon>Aspergillus</taxon>
        <taxon>Aspergillus subgen. Circumdati</taxon>
    </lineage>
</organism>
<comment type="cofactor">
    <cofactor evidence="1">
        <name>pyridoxal 5'-phosphate</name>
        <dbReference type="ChEBI" id="CHEBI:597326"/>
    </cofactor>
</comment>
<dbReference type="PANTHER" id="PTHR11986:SF79">
    <property type="entry name" value="ACETYLORNITHINE AMINOTRANSFERASE, MITOCHONDRIAL"/>
    <property type="match status" value="1"/>
</dbReference>
<dbReference type="PIRSF" id="PIRSF000521">
    <property type="entry name" value="Transaminase_4ab_Lys_Orn"/>
    <property type="match status" value="1"/>
</dbReference>
<dbReference type="InterPro" id="IPR050103">
    <property type="entry name" value="Class-III_PLP-dep_AT"/>
</dbReference>
<gene>
    <name evidence="11" type="primary">ARG8</name>
    <name evidence="11" type="ORF">FE257_009881</name>
</gene>
<dbReference type="FunFam" id="3.40.640.10:FF:000004">
    <property type="entry name" value="Acetylornithine aminotransferase"/>
    <property type="match status" value="1"/>
</dbReference>
<dbReference type="CDD" id="cd00610">
    <property type="entry name" value="OAT_like"/>
    <property type="match status" value="1"/>
</dbReference>
<dbReference type="GO" id="GO:0030170">
    <property type="term" value="F:pyridoxal phosphate binding"/>
    <property type="evidence" value="ECO:0007669"/>
    <property type="project" value="InterPro"/>
</dbReference>
<keyword evidence="7" id="KW-0028">Amino-acid biosynthesis</keyword>
<keyword evidence="9 10" id="KW-0663">Pyridoxal phosphate</keyword>
<dbReference type="AlphaFoldDB" id="A0AAD4GY81"/>
<dbReference type="InterPro" id="IPR015421">
    <property type="entry name" value="PyrdxlP-dep_Trfase_major"/>
</dbReference>
<evidence type="ECO:0000256" key="2">
    <source>
        <dbReference type="ARBA" id="ARBA00004173"/>
    </source>
</evidence>
<dbReference type="GO" id="GO:0005759">
    <property type="term" value="C:mitochondrial matrix"/>
    <property type="evidence" value="ECO:0007669"/>
    <property type="project" value="TreeGrafter"/>
</dbReference>
<dbReference type="Gene3D" id="3.90.1150.10">
    <property type="entry name" value="Aspartate Aminotransferase, domain 1"/>
    <property type="match status" value="1"/>
</dbReference>
<dbReference type="GO" id="GO:0006526">
    <property type="term" value="P:L-arginine biosynthetic process"/>
    <property type="evidence" value="ECO:0007669"/>
    <property type="project" value="UniProtKB-ARBA"/>
</dbReference>
<dbReference type="Proteomes" id="UP001194746">
    <property type="component" value="Unassembled WGS sequence"/>
</dbReference>
<evidence type="ECO:0000313" key="11">
    <source>
        <dbReference type="EMBL" id="KAF9893712.1"/>
    </source>
</evidence>
<dbReference type="EC" id="2.6.1.11" evidence="5"/>
<keyword evidence="6 11" id="KW-0032">Aminotransferase</keyword>
<dbReference type="PANTHER" id="PTHR11986">
    <property type="entry name" value="AMINOTRANSFERASE CLASS III"/>
    <property type="match status" value="1"/>
</dbReference>
<keyword evidence="12" id="KW-1185">Reference proteome</keyword>
<name>A0AAD4GY81_ASPNN</name>
<evidence type="ECO:0000256" key="5">
    <source>
        <dbReference type="ARBA" id="ARBA00012919"/>
    </source>
</evidence>
<comment type="caution">
    <text evidence="11">The sequence shown here is derived from an EMBL/GenBank/DDBJ whole genome shotgun (WGS) entry which is preliminary data.</text>
</comment>
<sequence length="454" mass="48660">MAFVRVASRRLPLAKRVVSGFESPLQCRFASTQAANVKKTASVPNPDPAADSATVAFINDRAPYMVPTYVRPAPTMVKGQGSYLWDMENRRYLDLTAGIAAETLIHASNLYHNAWTGALSKLLIDTTRESGAMRDAAQVFIANSGTEANEAAIKFARKVGRSLDPSGAKHEFVSFHNSFHGRTMGALSATPNPKYQTPFSPMIPGFKYGNYNDVEQLQTLITDKTCGVIVEPIQGEGGVNVATPEFLVALRKRCDEVGAVLIYDEIQCGLSRTGTFWAHAHPSLAPATGEPAHPDILTTAKALGNGIPIGATIVSDKTVAQHIKAGDHGTTFGGNPLVCRVAHHIVQRLASSELQNAVEVKSAQLVAGLKDLQKKHPNVISEIRGRGLILGAQLSKEYTAKAADLITAARERGMLIITAGDGCLRFVPPLTITEDQIKTAMSILDQALKTVTTA</sequence>
<reference evidence="11" key="2">
    <citation type="submission" date="2020-02" db="EMBL/GenBank/DDBJ databases">
        <authorList>
            <person name="Gilchrist C.L.M."/>
            <person name="Chooi Y.-H."/>
        </authorList>
    </citation>
    <scope>NUCLEOTIDE SEQUENCE</scope>
    <source>
        <strain evidence="11">MST-FP2251</strain>
    </source>
</reference>
<keyword evidence="8" id="KW-0808">Transferase</keyword>
<evidence type="ECO:0000256" key="8">
    <source>
        <dbReference type="ARBA" id="ARBA00022679"/>
    </source>
</evidence>
<dbReference type="GO" id="GO:0003992">
    <property type="term" value="F:N2-acetyl-L-ornithine:2-oxoglutarate 5-aminotransferase activity"/>
    <property type="evidence" value="ECO:0007669"/>
    <property type="project" value="UniProtKB-EC"/>
</dbReference>
<dbReference type="Gene3D" id="3.40.640.10">
    <property type="entry name" value="Type I PLP-dependent aspartate aminotransferase-like (Major domain)"/>
    <property type="match status" value="1"/>
</dbReference>
<evidence type="ECO:0000256" key="4">
    <source>
        <dbReference type="ARBA" id="ARBA00008954"/>
    </source>
</evidence>
<dbReference type="GO" id="GO:0042802">
    <property type="term" value="F:identical protein binding"/>
    <property type="evidence" value="ECO:0007669"/>
    <property type="project" value="TreeGrafter"/>
</dbReference>
<dbReference type="InterPro" id="IPR005814">
    <property type="entry name" value="Aminotrans_3"/>
</dbReference>
<evidence type="ECO:0000256" key="9">
    <source>
        <dbReference type="ARBA" id="ARBA00022898"/>
    </source>
</evidence>
<evidence type="ECO:0000256" key="1">
    <source>
        <dbReference type="ARBA" id="ARBA00001933"/>
    </source>
</evidence>
<evidence type="ECO:0000256" key="7">
    <source>
        <dbReference type="ARBA" id="ARBA00022605"/>
    </source>
</evidence>
<evidence type="ECO:0000313" key="12">
    <source>
        <dbReference type="Proteomes" id="UP001194746"/>
    </source>
</evidence>
<reference evidence="11" key="1">
    <citation type="journal article" date="2019" name="Beilstein J. Org. Chem.">
        <title>Nanangenines: drimane sesquiterpenoids as the dominant metabolite cohort of a novel Australian fungus, Aspergillus nanangensis.</title>
        <authorList>
            <person name="Lacey H.J."/>
            <person name="Gilchrist C.L.M."/>
            <person name="Crombie A."/>
            <person name="Kalaitzis J.A."/>
            <person name="Vuong D."/>
            <person name="Rutledge P.J."/>
            <person name="Turner P."/>
            <person name="Pitt J.I."/>
            <person name="Lacey E."/>
            <person name="Chooi Y.H."/>
            <person name="Piggott A.M."/>
        </authorList>
    </citation>
    <scope>NUCLEOTIDE SEQUENCE</scope>
    <source>
        <strain evidence="11">MST-FP2251</strain>
    </source>
</reference>
<dbReference type="SUPFAM" id="SSF53383">
    <property type="entry name" value="PLP-dependent transferases"/>
    <property type="match status" value="1"/>
</dbReference>
<dbReference type="EMBL" id="VCAU01000006">
    <property type="protein sequence ID" value="KAF9893712.1"/>
    <property type="molecule type" value="Genomic_DNA"/>
</dbReference>
<dbReference type="InterPro" id="IPR015422">
    <property type="entry name" value="PyrdxlP-dep_Trfase_small"/>
</dbReference>
<dbReference type="Pfam" id="PF00202">
    <property type="entry name" value="Aminotran_3"/>
    <property type="match status" value="1"/>
</dbReference>
<accession>A0AAD4GY81</accession>
<dbReference type="InterPro" id="IPR004636">
    <property type="entry name" value="AcOrn/SuccOrn_fam"/>
</dbReference>
<comment type="pathway">
    <text evidence="3">Amino-acid biosynthesis; L-arginine biosynthesis; N(2)-acetyl-L-ornithine from L-glutamate: step 4/4.</text>
</comment>
<evidence type="ECO:0000256" key="3">
    <source>
        <dbReference type="ARBA" id="ARBA00005024"/>
    </source>
</evidence>
<proteinExistence type="inferred from homology"/>
<evidence type="ECO:0000256" key="10">
    <source>
        <dbReference type="RuleBase" id="RU003560"/>
    </source>
</evidence>
<comment type="subcellular location">
    <subcellularLocation>
        <location evidence="2">Mitochondrion</location>
    </subcellularLocation>
</comment>
<evidence type="ECO:0000256" key="6">
    <source>
        <dbReference type="ARBA" id="ARBA00022576"/>
    </source>
</evidence>
<dbReference type="NCBIfam" id="TIGR00707">
    <property type="entry name" value="argD"/>
    <property type="match status" value="1"/>
</dbReference>
<protein>
    <recommendedName>
        <fullName evidence="5">acetylornithine transaminase</fullName>
        <ecNumber evidence="5">2.6.1.11</ecNumber>
    </recommendedName>
</protein>
<comment type="similarity">
    <text evidence="4 10">Belongs to the class-III pyridoxal-phosphate-dependent aminotransferase family.</text>
</comment>